<proteinExistence type="predicted"/>
<keyword evidence="3" id="KW-1185">Reference proteome</keyword>
<accession>A0A8K0D879</accession>
<dbReference type="SMART" id="SM00015">
    <property type="entry name" value="IQ"/>
    <property type="match status" value="2"/>
</dbReference>
<dbReference type="Gene3D" id="1.20.5.190">
    <property type="match status" value="2"/>
</dbReference>
<dbReference type="GO" id="GO:0005516">
    <property type="term" value="F:calmodulin binding"/>
    <property type="evidence" value="ECO:0007669"/>
    <property type="project" value="TreeGrafter"/>
</dbReference>
<dbReference type="AlphaFoldDB" id="A0A8K0D879"/>
<dbReference type="PROSITE" id="PS50096">
    <property type="entry name" value="IQ"/>
    <property type="match status" value="2"/>
</dbReference>
<evidence type="ECO:0000256" key="1">
    <source>
        <dbReference type="SAM" id="MobiDB-lite"/>
    </source>
</evidence>
<evidence type="ECO:0000313" key="3">
    <source>
        <dbReference type="Proteomes" id="UP000801492"/>
    </source>
</evidence>
<reference evidence="2" key="1">
    <citation type="submission" date="2019-08" db="EMBL/GenBank/DDBJ databases">
        <title>The genome of the North American firefly Photinus pyralis.</title>
        <authorList>
            <consortium name="Photinus pyralis genome working group"/>
            <person name="Fallon T.R."/>
            <person name="Sander Lower S.E."/>
            <person name="Weng J.-K."/>
        </authorList>
    </citation>
    <scope>NUCLEOTIDE SEQUENCE</scope>
    <source>
        <strain evidence="2">TRF0915ILg1</strain>
        <tissue evidence="2">Whole body</tissue>
    </source>
</reference>
<protein>
    <submittedName>
        <fullName evidence="2">Uncharacterized protein</fullName>
    </submittedName>
</protein>
<evidence type="ECO:0000313" key="2">
    <source>
        <dbReference type="EMBL" id="KAF2898686.1"/>
    </source>
</evidence>
<dbReference type="Pfam" id="PF00612">
    <property type="entry name" value="IQ"/>
    <property type="match status" value="2"/>
</dbReference>
<name>A0A8K0D879_IGNLU</name>
<sequence length="111" mass="12511">METAKRKNAVIVKEKNMEEVAATKIQASFRGYQVRKQLKLKNGGVDSINQRRSLRRKSSGKLRGSEKAAQNSKPTDLEEKSATKIQAGVRGFLVRRRQQKKPKNNTTPESS</sequence>
<dbReference type="PANTHER" id="PTHR10699:SF11">
    <property type="entry name" value="IGLOO, ISOFORM A"/>
    <property type="match status" value="1"/>
</dbReference>
<gene>
    <name evidence="2" type="ORF">ILUMI_07487</name>
</gene>
<dbReference type="OrthoDB" id="252964at2759"/>
<feature type="region of interest" description="Disordered" evidence="1">
    <location>
        <begin position="41"/>
        <end position="111"/>
    </location>
</feature>
<dbReference type="EMBL" id="VTPC01003351">
    <property type="protein sequence ID" value="KAF2898686.1"/>
    <property type="molecule type" value="Genomic_DNA"/>
</dbReference>
<feature type="compositionally biased region" description="Basic residues" evidence="1">
    <location>
        <begin position="93"/>
        <end position="103"/>
    </location>
</feature>
<dbReference type="InterPro" id="IPR000048">
    <property type="entry name" value="IQ_motif_EF-hand-BS"/>
</dbReference>
<dbReference type="InterPro" id="IPR027417">
    <property type="entry name" value="P-loop_NTPase"/>
</dbReference>
<dbReference type="Proteomes" id="UP000801492">
    <property type="component" value="Unassembled WGS sequence"/>
</dbReference>
<dbReference type="PANTHER" id="PTHR10699">
    <property type="entry name" value="NEUROMODULIN"/>
    <property type="match status" value="1"/>
</dbReference>
<comment type="caution">
    <text evidence="2">The sequence shown here is derived from an EMBL/GenBank/DDBJ whole genome shotgun (WGS) entry which is preliminary data.</text>
</comment>
<dbReference type="SUPFAM" id="SSF52540">
    <property type="entry name" value="P-loop containing nucleoside triphosphate hydrolases"/>
    <property type="match status" value="1"/>
</dbReference>
<organism evidence="2 3">
    <name type="scientific">Ignelater luminosus</name>
    <name type="common">Cucubano</name>
    <name type="synonym">Pyrophorus luminosus</name>
    <dbReference type="NCBI Taxonomy" id="2038154"/>
    <lineage>
        <taxon>Eukaryota</taxon>
        <taxon>Metazoa</taxon>
        <taxon>Ecdysozoa</taxon>
        <taxon>Arthropoda</taxon>
        <taxon>Hexapoda</taxon>
        <taxon>Insecta</taxon>
        <taxon>Pterygota</taxon>
        <taxon>Neoptera</taxon>
        <taxon>Endopterygota</taxon>
        <taxon>Coleoptera</taxon>
        <taxon>Polyphaga</taxon>
        <taxon>Elateriformia</taxon>
        <taxon>Elateroidea</taxon>
        <taxon>Elateridae</taxon>
        <taxon>Agrypninae</taxon>
        <taxon>Pyrophorini</taxon>
        <taxon>Ignelater</taxon>
    </lineage>
</organism>